<dbReference type="Gene3D" id="2.60.40.3440">
    <property type="match status" value="1"/>
</dbReference>
<accession>A0A098RYS2</accession>
<dbReference type="AlphaFoldDB" id="A0A098RYS2"/>
<dbReference type="Gene3D" id="1.10.1330.10">
    <property type="entry name" value="Dockerin domain"/>
    <property type="match status" value="1"/>
</dbReference>
<gene>
    <name evidence="2" type="ORF">IX84_27610</name>
</gene>
<evidence type="ECO:0000313" key="3">
    <source>
        <dbReference type="Proteomes" id="UP000029736"/>
    </source>
</evidence>
<dbReference type="EMBL" id="JPOS01000090">
    <property type="protein sequence ID" value="KGE85289.1"/>
    <property type="molecule type" value="Genomic_DNA"/>
</dbReference>
<sequence length="837" mass="91417">MNVFLRKQNLILLLVLLGLPALGLSQTTVRDTIYESQGYHQISTTLSFTSEPNDPALVSAPEYGSVSWTEVSPFNYELTYTRTDGQMGADDFTMLVWTNVFSYEQVNFHIVVKASAVECLHDHATTNVNTPVSIDVLQNDLTTTGIIYLKNIPLANNGFATYSATDGTITFTPSTDFEGTAYLNYVACDSTGTCDNGTVSISVLGQNAGQSDTTRLFTKKNTTLPVFIPQEYTLTQSPAEGTYTNDGFIPYYEPNTDFVGIDYLAFDYQGADKVIEIDVMDLEDNSFAVDDEFHMTPFEGQVEIDALENDFFGSDASCVQLQAQPEYGTASYNPQADGRGVFRYTPPAGFTGVDWFTYTSCPPGGTGSQSETATVYVFVSKYEPSATNFRMSTPKLTPLVVGYSVPIQSYSFDIIESGNLGSTIFLEGDVDTTILGQPITGHNLIIYTPNDGIDSGLDEIELEYCVKINGSCAYLKTVKIDIDILDIGDGSEPMCFDDCIWSGDANFDGIVDMEDLLTIGWAIGEVGVPRADANPDLWYGKYGDDWNDPFQSLPIDLKHLDTDGDSLITAADTTAISNFYGNAHSMTASVIPFYEDEIVLEGDLYVSPGDLVELKMKMGTPGNPAENVYGFTFPFSYNSDLVVPGSVFVDFESNSWLTYNSPILYMQRDDQEGTLNAGFTRTNAIAANGYGVVGSVSFVINDDIDGFRDDDGALALQVGGGSSTVMNGGGSSYGINIGGATIHIRLDEEAKDEPLDANQLKLYPNPTNRDFINVHLNGQQDFERIVVHDLTGRPMFDSDNVLTNRMQISVGAFANGIYVLSAYTERGVVNKKFQVIR</sequence>
<dbReference type="STRING" id="1524460.IX84_27610"/>
<protein>
    <recommendedName>
        <fullName evidence="1">Secretion system C-terminal sorting domain-containing protein</fullName>
    </recommendedName>
</protein>
<evidence type="ECO:0000313" key="2">
    <source>
        <dbReference type="EMBL" id="KGE85289.1"/>
    </source>
</evidence>
<dbReference type="OrthoDB" id="5726170at2"/>
<dbReference type="InterPro" id="IPR026444">
    <property type="entry name" value="Secre_tail"/>
</dbReference>
<organism evidence="2 3">
    <name type="scientific">Phaeodactylibacter xiamenensis</name>
    <dbReference type="NCBI Taxonomy" id="1524460"/>
    <lineage>
        <taxon>Bacteria</taxon>
        <taxon>Pseudomonadati</taxon>
        <taxon>Bacteroidota</taxon>
        <taxon>Saprospiria</taxon>
        <taxon>Saprospirales</taxon>
        <taxon>Haliscomenobacteraceae</taxon>
        <taxon>Phaeodactylibacter</taxon>
    </lineage>
</organism>
<dbReference type="RefSeq" id="WP_044228266.1">
    <property type="nucleotide sequence ID" value="NZ_JBKAGJ010000004.1"/>
</dbReference>
<dbReference type="InterPro" id="IPR036439">
    <property type="entry name" value="Dockerin_dom_sf"/>
</dbReference>
<comment type="caution">
    <text evidence="2">The sequence shown here is derived from an EMBL/GenBank/DDBJ whole genome shotgun (WGS) entry which is preliminary data.</text>
</comment>
<dbReference type="Pfam" id="PF17963">
    <property type="entry name" value="Big_9"/>
    <property type="match status" value="2"/>
</dbReference>
<keyword evidence="3" id="KW-1185">Reference proteome</keyword>
<proteinExistence type="predicted"/>
<dbReference type="NCBIfam" id="TIGR04183">
    <property type="entry name" value="Por_Secre_tail"/>
    <property type="match status" value="1"/>
</dbReference>
<feature type="domain" description="Secretion system C-terminal sorting" evidence="1">
    <location>
        <begin position="762"/>
        <end position="834"/>
    </location>
</feature>
<dbReference type="Proteomes" id="UP000029736">
    <property type="component" value="Unassembled WGS sequence"/>
</dbReference>
<reference evidence="2 3" key="1">
    <citation type="journal article" date="2014" name="Int. J. Syst. Evol. Microbiol.">
        <title>Phaeodactylibacter xiamenensis gen. nov., sp. nov., a member of the family Saprospiraceae isolated from the marine alga Phaeodactylum tricornutum.</title>
        <authorList>
            <person name="Chen Z.Jr."/>
            <person name="Lei X."/>
            <person name="Lai Q."/>
            <person name="Li Y."/>
            <person name="Zhang B."/>
            <person name="Zhang J."/>
            <person name="Zhang H."/>
            <person name="Yang L."/>
            <person name="Zheng W."/>
            <person name="Tian Y."/>
            <person name="Yu Z."/>
            <person name="Xu H.Jr."/>
            <person name="Zheng T."/>
        </authorList>
    </citation>
    <scope>NUCLEOTIDE SEQUENCE [LARGE SCALE GENOMIC DNA]</scope>
    <source>
        <strain evidence="2 3">KD52</strain>
    </source>
</reference>
<evidence type="ECO:0000259" key="1">
    <source>
        <dbReference type="Pfam" id="PF18962"/>
    </source>
</evidence>
<dbReference type="Pfam" id="PF18962">
    <property type="entry name" value="Por_Secre_tail"/>
    <property type="match status" value="1"/>
</dbReference>
<dbReference type="GO" id="GO:0000272">
    <property type="term" value="P:polysaccharide catabolic process"/>
    <property type="evidence" value="ECO:0007669"/>
    <property type="project" value="InterPro"/>
</dbReference>
<name>A0A098RYS2_9BACT</name>